<keyword evidence="2" id="KW-1185">Reference proteome</keyword>
<proteinExistence type="predicted"/>
<dbReference type="RefSeq" id="XP_009537453.1">
    <property type="nucleotide sequence ID" value="XM_009539158.1"/>
</dbReference>
<dbReference type="Proteomes" id="UP000002640">
    <property type="component" value="Unassembled WGS sequence"/>
</dbReference>
<accession>G5ABG4</accession>
<organism evidence="1 2">
    <name type="scientific">Phytophthora sojae (strain P6497)</name>
    <name type="common">Soybean stem and root rot agent</name>
    <name type="synonym">Phytophthora megasperma f. sp. glycines</name>
    <dbReference type="NCBI Taxonomy" id="1094619"/>
    <lineage>
        <taxon>Eukaryota</taxon>
        <taxon>Sar</taxon>
        <taxon>Stramenopiles</taxon>
        <taxon>Oomycota</taxon>
        <taxon>Peronosporomycetes</taxon>
        <taxon>Peronosporales</taxon>
        <taxon>Peronosporaceae</taxon>
        <taxon>Phytophthora</taxon>
    </lineage>
</organism>
<dbReference type="EMBL" id="JH159163">
    <property type="protein sequence ID" value="EGZ06689.1"/>
    <property type="molecule type" value="Genomic_DNA"/>
</dbReference>
<gene>
    <name evidence="1" type="ORF">PHYSODRAFT_340904</name>
</gene>
<reference evidence="1 2" key="1">
    <citation type="journal article" date="2006" name="Science">
        <title>Phytophthora genome sequences uncover evolutionary origins and mechanisms of pathogenesis.</title>
        <authorList>
            <person name="Tyler B.M."/>
            <person name="Tripathy S."/>
            <person name="Zhang X."/>
            <person name="Dehal P."/>
            <person name="Jiang R.H."/>
            <person name="Aerts A."/>
            <person name="Arredondo F.D."/>
            <person name="Baxter L."/>
            <person name="Bensasson D."/>
            <person name="Beynon J.L."/>
            <person name="Chapman J."/>
            <person name="Damasceno C.M."/>
            <person name="Dorrance A.E."/>
            <person name="Dou D."/>
            <person name="Dickerman A.W."/>
            <person name="Dubchak I.L."/>
            <person name="Garbelotto M."/>
            <person name="Gijzen M."/>
            <person name="Gordon S.G."/>
            <person name="Govers F."/>
            <person name="Grunwald N.J."/>
            <person name="Huang W."/>
            <person name="Ivors K.L."/>
            <person name="Jones R.W."/>
            <person name="Kamoun S."/>
            <person name="Krampis K."/>
            <person name="Lamour K.H."/>
            <person name="Lee M.K."/>
            <person name="McDonald W.H."/>
            <person name="Medina M."/>
            <person name="Meijer H.J."/>
            <person name="Nordberg E.K."/>
            <person name="Maclean D.J."/>
            <person name="Ospina-Giraldo M.D."/>
            <person name="Morris P.F."/>
            <person name="Phuntumart V."/>
            <person name="Putnam N.H."/>
            <person name="Rash S."/>
            <person name="Rose J.K."/>
            <person name="Sakihama Y."/>
            <person name="Salamov A.A."/>
            <person name="Savidor A."/>
            <person name="Scheuring C.F."/>
            <person name="Smith B.M."/>
            <person name="Sobral B.W."/>
            <person name="Terry A."/>
            <person name="Torto-Alalibo T.A."/>
            <person name="Win J."/>
            <person name="Xu Z."/>
            <person name="Zhang H."/>
            <person name="Grigoriev I.V."/>
            <person name="Rokhsar D.S."/>
            <person name="Boore J.L."/>
        </authorList>
    </citation>
    <scope>NUCLEOTIDE SEQUENCE [LARGE SCALE GENOMIC DNA]</scope>
    <source>
        <strain evidence="1 2">P6497</strain>
    </source>
</reference>
<dbReference type="GeneID" id="20647997"/>
<dbReference type="InParanoid" id="G5ABG4"/>
<evidence type="ECO:0000313" key="2">
    <source>
        <dbReference type="Proteomes" id="UP000002640"/>
    </source>
</evidence>
<dbReference type="AlphaFoldDB" id="G5ABG4"/>
<evidence type="ECO:0000313" key="1">
    <source>
        <dbReference type="EMBL" id="EGZ06689.1"/>
    </source>
</evidence>
<protein>
    <submittedName>
        <fullName evidence="1">Uncharacterized protein</fullName>
    </submittedName>
</protein>
<sequence length="120" mass="13040">MGMTIVPDHVGHWEDTTQAIVSFPLRLDRLALEHVNSSLVHVYVTQTPAGTLNKTFASYGYGCNCGPRSTCSKSDCVNKAKYGSTSAGSDVVFIVHPDPKRPGYIVTCAEVSSVCLWLYL</sequence>
<dbReference type="KEGG" id="psoj:PHYSODRAFT_340904"/>
<name>G5ABG4_PHYSP</name>